<organism evidence="2 3">
    <name type="scientific">Paramuricea clavata</name>
    <name type="common">Red gorgonian</name>
    <name type="synonym">Violescent sea-whip</name>
    <dbReference type="NCBI Taxonomy" id="317549"/>
    <lineage>
        <taxon>Eukaryota</taxon>
        <taxon>Metazoa</taxon>
        <taxon>Cnidaria</taxon>
        <taxon>Anthozoa</taxon>
        <taxon>Octocorallia</taxon>
        <taxon>Malacalcyonacea</taxon>
        <taxon>Plexauridae</taxon>
        <taxon>Paramuricea</taxon>
    </lineage>
</organism>
<accession>A0A7D9JNL1</accession>
<dbReference type="EMBL" id="CACRXK020018323">
    <property type="protein sequence ID" value="CAB4032332.1"/>
    <property type="molecule type" value="Genomic_DNA"/>
</dbReference>
<proteinExistence type="predicted"/>
<protein>
    <submittedName>
        <fullName evidence="2">Uncharacterized protein</fullName>
    </submittedName>
</protein>
<feature type="compositionally biased region" description="Basic and acidic residues" evidence="1">
    <location>
        <begin position="15"/>
        <end position="41"/>
    </location>
</feature>
<comment type="caution">
    <text evidence="2">The sequence shown here is derived from an EMBL/GenBank/DDBJ whole genome shotgun (WGS) entry which is preliminary data.</text>
</comment>
<name>A0A7D9JNL1_PARCT</name>
<feature type="region of interest" description="Disordered" evidence="1">
    <location>
        <begin position="1"/>
        <end position="41"/>
    </location>
</feature>
<dbReference type="AlphaFoldDB" id="A0A7D9JNL1"/>
<feature type="region of interest" description="Disordered" evidence="1">
    <location>
        <begin position="148"/>
        <end position="167"/>
    </location>
</feature>
<evidence type="ECO:0000313" key="2">
    <source>
        <dbReference type="EMBL" id="CAB4032332.1"/>
    </source>
</evidence>
<keyword evidence="3" id="KW-1185">Reference proteome</keyword>
<evidence type="ECO:0000313" key="3">
    <source>
        <dbReference type="Proteomes" id="UP001152795"/>
    </source>
</evidence>
<feature type="non-terminal residue" evidence="2">
    <location>
        <position position="167"/>
    </location>
</feature>
<dbReference type="Proteomes" id="UP001152795">
    <property type="component" value="Unassembled WGS sequence"/>
</dbReference>
<gene>
    <name evidence="2" type="ORF">PACLA_8A049710</name>
</gene>
<reference evidence="2" key="1">
    <citation type="submission" date="2020-04" db="EMBL/GenBank/DDBJ databases">
        <authorList>
            <person name="Alioto T."/>
            <person name="Alioto T."/>
            <person name="Gomez Garrido J."/>
        </authorList>
    </citation>
    <scope>NUCLEOTIDE SEQUENCE</scope>
    <source>
        <strain evidence="2">A484AB</strain>
    </source>
</reference>
<sequence length="167" mass="19396">MEERNGQGRKKTAKKVTDWKAEAQKWKKETQQLRRNAKARERLTEENRRIAEDKWKGNKKFARLQLKVGDKLSKIGEKPKEILKPILAKHAIKKKVKKYVITPNGNYDPAYFLTITEDEVKTLINSEKEPRNVRMSLAYEMVRSDTKTGEEVSKNFGSKNHKLIGDG</sequence>
<evidence type="ECO:0000256" key="1">
    <source>
        <dbReference type="SAM" id="MobiDB-lite"/>
    </source>
</evidence>